<organism evidence="1 2">
    <name type="scientific">Cyclostephanos tholiformis</name>
    <dbReference type="NCBI Taxonomy" id="382380"/>
    <lineage>
        <taxon>Eukaryota</taxon>
        <taxon>Sar</taxon>
        <taxon>Stramenopiles</taxon>
        <taxon>Ochrophyta</taxon>
        <taxon>Bacillariophyta</taxon>
        <taxon>Coscinodiscophyceae</taxon>
        <taxon>Thalassiosirophycidae</taxon>
        <taxon>Stephanodiscales</taxon>
        <taxon>Stephanodiscaceae</taxon>
        <taxon>Cyclostephanos</taxon>
    </lineage>
</organism>
<keyword evidence="2" id="KW-1185">Reference proteome</keyword>
<dbReference type="EMBL" id="JALLPB020000359">
    <property type="protein sequence ID" value="KAL3810019.1"/>
    <property type="molecule type" value="Genomic_DNA"/>
</dbReference>
<gene>
    <name evidence="1" type="ORF">ACHAXA_006134</name>
</gene>
<comment type="caution">
    <text evidence="1">The sequence shown here is derived from an EMBL/GenBank/DDBJ whole genome shotgun (WGS) entry which is preliminary data.</text>
</comment>
<dbReference type="InterPro" id="IPR022036">
    <property type="entry name" value="DUF3605"/>
</dbReference>
<dbReference type="Proteomes" id="UP001530377">
    <property type="component" value="Unassembled WGS sequence"/>
</dbReference>
<name>A0ABD3RAP7_9STRA</name>
<sequence length="369" mass="41571">MFACLKATTMGSNRSVALIMLGIAWRTTRVTCIPSFVPLHRLSAGHKHFLNRSSRLKPSRAGVHYCASGGGMGNESPEYAIGDASVQSRANFRLSGERQLCSTAKMSSFTWPDLVGLFRNTDTPNVQNVNYIPSDHPNLALFRRSVSVQRAYERHKEYLNNCWESAYDYLVVSKFGERFGFEKVVVGRGDASDGSDLVGNNKTEKRDDVPPNGQIYRANPSLMQASRYAIDNRITYLSLVPNDFPYDVDEGIEHWCLWKIGGASSTESILTRELEWALRELKMLRAHEFGGRACIIHRDGRTYGMAVDDSQMPITSERVRKPVSYLDVLYWVNPPYLQSMPEIKHAHILVLRSDEKSYCGHAAPYPPPV</sequence>
<evidence type="ECO:0000313" key="1">
    <source>
        <dbReference type="EMBL" id="KAL3810019.1"/>
    </source>
</evidence>
<dbReference type="Pfam" id="PF12239">
    <property type="entry name" value="DUF3605"/>
    <property type="match status" value="1"/>
</dbReference>
<dbReference type="PANTHER" id="PTHR35020">
    <property type="entry name" value="N-ACETYLGLUCOSAMINE-INDUCED PROTEIN 1"/>
    <property type="match status" value="1"/>
</dbReference>
<reference evidence="1 2" key="1">
    <citation type="submission" date="2024-10" db="EMBL/GenBank/DDBJ databases">
        <title>Updated reference genomes for cyclostephanoid diatoms.</title>
        <authorList>
            <person name="Roberts W.R."/>
            <person name="Alverson A.J."/>
        </authorList>
    </citation>
    <scope>NUCLEOTIDE SEQUENCE [LARGE SCALE GENOMIC DNA]</scope>
    <source>
        <strain evidence="1 2">AJA228-03</strain>
    </source>
</reference>
<dbReference type="AlphaFoldDB" id="A0ABD3RAP7"/>
<proteinExistence type="predicted"/>
<dbReference type="PANTHER" id="PTHR35020:SF2">
    <property type="entry name" value="N-ACETYLGLUCOSAMINE-INDUCED PROTEIN 1"/>
    <property type="match status" value="1"/>
</dbReference>
<accession>A0ABD3RAP7</accession>
<evidence type="ECO:0000313" key="2">
    <source>
        <dbReference type="Proteomes" id="UP001530377"/>
    </source>
</evidence>
<protein>
    <submittedName>
        <fullName evidence="1">Uncharacterized protein</fullName>
    </submittedName>
</protein>